<dbReference type="EMBL" id="JAGEPF010000033">
    <property type="protein sequence ID" value="MBO2464199.1"/>
    <property type="molecule type" value="Genomic_DNA"/>
</dbReference>
<evidence type="ECO:0000256" key="4">
    <source>
        <dbReference type="ARBA" id="ARBA00013346"/>
    </source>
</evidence>
<dbReference type="SUPFAM" id="SSF53335">
    <property type="entry name" value="S-adenosyl-L-methionine-dependent methyltransferases"/>
    <property type="match status" value="1"/>
</dbReference>
<evidence type="ECO:0000256" key="6">
    <source>
        <dbReference type="ARBA" id="ARBA00022603"/>
    </source>
</evidence>
<protein>
    <recommendedName>
        <fullName evidence="4">Protein-L-isoaspartate O-methyltransferase</fullName>
        <ecNumber evidence="3">2.1.1.77</ecNumber>
    </recommendedName>
    <alternativeName>
        <fullName evidence="11">L-isoaspartyl protein carboxyl methyltransferase</fullName>
    </alternativeName>
    <alternativeName>
        <fullName evidence="9">Protein L-isoaspartyl methyltransferase</fullName>
    </alternativeName>
    <alternativeName>
        <fullName evidence="10">Protein-beta-aspartate methyltransferase</fullName>
    </alternativeName>
</protein>
<evidence type="ECO:0000256" key="10">
    <source>
        <dbReference type="ARBA" id="ARBA00031323"/>
    </source>
</evidence>
<keyword evidence="5" id="KW-0963">Cytoplasm</keyword>
<keyword evidence="13" id="KW-1185">Reference proteome</keyword>
<comment type="subcellular location">
    <subcellularLocation>
        <location evidence="1">Cytoplasm</location>
    </subcellularLocation>
</comment>
<keyword evidence="6" id="KW-0489">Methyltransferase</keyword>
<dbReference type="InterPro" id="IPR029063">
    <property type="entry name" value="SAM-dependent_MTases_sf"/>
</dbReference>
<evidence type="ECO:0000256" key="2">
    <source>
        <dbReference type="ARBA" id="ARBA00005369"/>
    </source>
</evidence>
<evidence type="ECO:0000256" key="1">
    <source>
        <dbReference type="ARBA" id="ARBA00004496"/>
    </source>
</evidence>
<dbReference type="Proteomes" id="UP000680206">
    <property type="component" value="Unassembled WGS sequence"/>
</dbReference>
<name>A0ABS3S7I0_9ACTN</name>
<evidence type="ECO:0000256" key="5">
    <source>
        <dbReference type="ARBA" id="ARBA00022490"/>
    </source>
</evidence>
<evidence type="ECO:0000313" key="13">
    <source>
        <dbReference type="Proteomes" id="UP000680206"/>
    </source>
</evidence>
<dbReference type="PANTHER" id="PTHR11579">
    <property type="entry name" value="PROTEIN-L-ISOASPARTATE O-METHYLTRANSFERASE"/>
    <property type="match status" value="1"/>
</dbReference>
<keyword evidence="7" id="KW-0808">Transferase</keyword>
<gene>
    <name evidence="12" type="ORF">J4709_42180</name>
</gene>
<reference evidence="12 13" key="1">
    <citation type="submission" date="2021-03" db="EMBL/GenBank/DDBJ databases">
        <title>Actinomadura violae sp. nov., isolated from lichen in Thailand.</title>
        <authorList>
            <person name="Kanchanasin P."/>
            <person name="Saeng-In P."/>
            <person name="Phongsopitanun W."/>
            <person name="Yuki M."/>
            <person name="Kudo T."/>
            <person name="Ohkuma M."/>
            <person name="Tanasupawat S."/>
        </authorList>
    </citation>
    <scope>NUCLEOTIDE SEQUENCE [LARGE SCALE GENOMIC DNA]</scope>
    <source>
        <strain evidence="12 13">LCR2-06</strain>
    </source>
</reference>
<evidence type="ECO:0000256" key="11">
    <source>
        <dbReference type="ARBA" id="ARBA00031350"/>
    </source>
</evidence>
<dbReference type="EC" id="2.1.1.77" evidence="3"/>
<dbReference type="Gene3D" id="3.40.50.150">
    <property type="entry name" value="Vaccinia Virus protein VP39"/>
    <property type="match status" value="1"/>
</dbReference>
<dbReference type="InterPro" id="IPR000682">
    <property type="entry name" value="PCMT"/>
</dbReference>
<evidence type="ECO:0000256" key="3">
    <source>
        <dbReference type="ARBA" id="ARBA00011890"/>
    </source>
</evidence>
<dbReference type="Pfam" id="PF01135">
    <property type="entry name" value="PCMT"/>
    <property type="match status" value="1"/>
</dbReference>
<proteinExistence type="inferred from homology"/>
<evidence type="ECO:0000256" key="9">
    <source>
        <dbReference type="ARBA" id="ARBA00030757"/>
    </source>
</evidence>
<organism evidence="12 13">
    <name type="scientific">Actinomadura violacea</name>
    <dbReference type="NCBI Taxonomy" id="2819934"/>
    <lineage>
        <taxon>Bacteria</taxon>
        <taxon>Bacillati</taxon>
        <taxon>Actinomycetota</taxon>
        <taxon>Actinomycetes</taxon>
        <taxon>Streptosporangiales</taxon>
        <taxon>Thermomonosporaceae</taxon>
        <taxon>Actinomadura</taxon>
    </lineage>
</organism>
<accession>A0ABS3S7I0</accession>
<dbReference type="RefSeq" id="WP_208250598.1">
    <property type="nucleotide sequence ID" value="NZ_JAGEPF010000033.1"/>
</dbReference>
<sequence length="273" mass="29753">MGDGRSVRDAFEAVPRSLFVPEVIWFRREDGWFVPLRRQDDPDRWQEACRADDPIVTQVDEGRAAGKGFWATSSSSTPSLMARMLEALQLGPGMRVLEIGTGTGFNAALLAYIAGTQNVTSIEIDVGLATRAREALARAGRPVRVVAGDGLRGHPQGAPYDRLIATAAVREVPYAWVEQVRPGGLIVTPWTLTIHPEAPFGVLRVGDDGTAEGRFVGPSGFMSVRGQRGSQQEVRRIDRAWIRAGEPDVARYGVTVTREGQAVWLDEPGHRVG</sequence>
<comment type="caution">
    <text evidence="12">The sequence shown here is derived from an EMBL/GenBank/DDBJ whole genome shotgun (WGS) entry which is preliminary data.</text>
</comment>
<dbReference type="PANTHER" id="PTHR11579:SF0">
    <property type="entry name" value="PROTEIN-L-ISOASPARTATE(D-ASPARTATE) O-METHYLTRANSFERASE"/>
    <property type="match status" value="1"/>
</dbReference>
<evidence type="ECO:0000313" key="12">
    <source>
        <dbReference type="EMBL" id="MBO2464199.1"/>
    </source>
</evidence>
<evidence type="ECO:0000256" key="7">
    <source>
        <dbReference type="ARBA" id="ARBA00022679"/>
    </source>
</evidence>
<keyword evidence="8" id="KW-0949">S-adenosyl-L-methionine</keyword>
<comment type="similarity">
    <text evidence="2">Belongs to the methyltransferase superfamily. L-isoaspartyl/D-aspartyl protein methyltransferase family.</text>
</comment>
<dbReference type="CDD" id="cd02440">
    <property type="entry name" value="AdoMet_MTases"/>
    <property type="match status" value="1"/>
</dbReference>
<evidence type="ECO:0000256" key="8">
    <source>
        <dbReference type="ARBA" id="ARBA00022691"/>
    </source>
</evidence>